<accession>A0A2X1UUT3</accession>
<dbReference type="PROSITE" id="PS51750">
    <property type="entry name" value="BRO_N"/>
    <property type="match status" value="1"/>
</dbReference>
<feature type="domain" description="Bro-N" evidence="1">
    <location>
        <begin position="3"/>
        <end position="106"/>
    </location>
</feature>
<dbReference type="InterPro" id="IPR003497">
    <property type="entry name" value="BRO_N_domain"/>
</dbReference>
<evidence type="ECO:0000259" key="1">
    <source>
        <dbReference type="PROSITE" id="PS51750"/>
    </source>
</evidence>
<dbReference type="PANTHER" id="PTHR36180">
    <property type="entry name" value="DNA-BINDING PROTEIN-RELATED-RELATED"/>
    <property type="match status" value="1"/>
</dbReference>
<organism evidence="2 3">
    <name type="scientific">Oligella urethralis</name>
    <dbReference type="NCBI Taxonomy" id="90245"/>
    <lineage>
        <taxon>Bacteria</taxon>
        <taxon>Pseudomonadati</taxon>
        <taxon>Pseudomonadota</taxon>
        <taxon>Betaproteobacteria</taxon>
        <taxon>Burkholderiales</taxon>
        <taxon>Alcaligenaceae</taxon>
        <taxon>Oligella</taxon>
    </lineage>
</organism>
<proteinExistence type="predicted"/>
<dbReference type="SMART" id="SM01040">
    <property type="entry name" value="Bro-N"/>
    <property type="match status" value="1"/>
</dbReference>
<gene>
    <name evidence="2" type="ORF">NCTC11009_01383</name>
</gene>
<evidence type="ECO:0000313" key="2">
    <source>
        <dbReference type="EMBL" id="SPY08161.1"/>
    </source>
</evidence>
<evidence type="ECO:0000313" key="3">
    <source>
        <dbReference type="Proteomes" id="UP000250242"/>
    </source>
</evidence>
<dbReference type="Proteomes" id="UP000250242">
    <property type="component" value="Unassembled WGS sequence"/>
</dbReference>
<sequence>MDAQNLSIFQFNQSPIRIEILNNEPLFCLTDVASVLEISNANPSRFKLSEAGVHKMYIRSSGQKRELVFINEPNLYRVIFRSNKPQAINFQNWVFDEVLPQIRKTGKYETPSDRMTDEQVGYIYNSVMRICGETGQTYQALFGMLKREFQVASYKHIKAVDFPHACEVLGVPVPVFTSRAQQAIEHQEHYGYLNEIDAWNTINLWFRLKNLSEFMQDHMLPVLKKLDSGLCGRAYSLTHDPIMTLTLTEDCLLDLSKQFQQLDNKGMDWNERVSNIKNCTFKRLT</sequence>
<protein>
    <submittedName>
        <fullName evidence="2">Uncharacterized phage-encoded protein</fullName>
    </submittedName>
</protein>
<reference evidence="2 3" key="1">
    <citation type="submission" date="2018-06" db="EMBL/GenBank/DDBJ databases">
        <authorList>
            <consortium name="Pathogen Informatics"/>
            <person name="Doyle S."/>
        </authorList>
    </citation>
    <scope>NUCLEOTIDE SEQUENCE [LARGE SCALE GENOMIC DNA]</scope>
    <source>
        <strain evidence="2 3">NCTC11009</strain>
    </source>
</reference>
<dbReference type="EMBL" id="UATH01000001">
    <property type="protein sequence ID" value="SPY08161.1"/>
    <property type="molecule type" value="Genomic_DNA"/>
</dbReference>
<dbReference type="AlphaFoldDB" id="A0A2X1UUT3"/>
<dbReference type="PANTHER" id="PTHR36180:SF2">
    <property type="entry name" value="BRO FAMILY PROTEIN"/>
    <property type="match status" value="1"/>
</dbReference>
<name>A0A2X1UUT3_9BURK</name>
<dbReference type="Pfam" id="PF02498">
    <property type="entry name" value="Bro-N"/>
    <property type="match status" value="1"/>
</dbReference>
<dbReference type="RefSeq" id="WP_083290412.1">
    <property type="nucleotide sequence ID" value="NZ_UATH01000001.1"/>
</dbReference>